<keyword evidence="3 4" id="KW-0443">Lipid metabolism</keyword>
<dbReference type="InterPro" id="IPR050301">
    <property type="entry name" value="NTE"/>
</dbReference>
<feature type="short sequence motif" description="DGA/G" evidence="4">
    <location>
        <begin position="157"/>
        <end position="159"/>
    </location>
</feature>
<feature type="short sequence motif" description="GXSXG" evidence="4">
    <location>
        <begin position="41"/>
        <end position="45"/>
    </location>
</feature>
<comment type="caution">
    <text evidence="4">Lacks conserved residue(s) required for the propagation of feature annotation.</text>
</comment>
<proteinExistence type="predicted"/>
<dbReference type="PANTHER" id="PTHR14226">
    <property type="entry name" value="NEUROPATHY TARGET ESTERASE/SWISS CHEESE D.MELANOGASTER"/>
    <property type="match status" value="1"/>
</dbReference>
<evidence type="ECO:0000259" key="5">
    <source>
        <dbReference type="PROSITE" id="PS51635"/>
    </source>
</evidence>
<dbReference type="InterPro" id="IPR016035">
    <property type="entry name" value="Acyl_Trfase/lysoPLipase"/>
</dbReference>
<dbReference type="PROSITE" id="PS51635">
    <property type="entry name" value="PNPLA"/>
    <property type="match status" value="1"/>
</dbReference>
<dbReference type="SUPFAM" id="SSF52151">
    <property type="entry name" value="FabD/lysophospholipase-like"/>
    <property type="match status" value="1"/>
</dbReference>
<dbReference type="Pfam" id="PF01734">
    <property type="entry name" value="Patatin"/>
    <property type="match status" value="1"/>
</dbReference>
<keyword evidence="2 4" id="KW-0442">Lipid degradation</keyword>
<dbReference type="AlphaFoldDB" id="A0A521DWR6"/>
<sequence>MSSTKQKVHLVLGSGGARGLAHIGVIEKLEEEGYEIVEVIGCSMGAVVGGIYCAGHLKEYKEWLLGLNRSAVFDLMDFTLTSHGFLKGEKIFSRILEMTGEQNIEDFDLPFTAVATDLQNMEEVHYTSGNLFKALRASISIPGIFVPIYENNDILVDGGVLNPLPLDLVKKEDPDALVVAVNVNGITLPVLTRDNAKPEDKGSESWLEKAFHLSGIGSSQKQARLSLFELMDTSYNYTQDRLTQMIINLHQPDLVVEIPRNSAATFDFHRTSELVELGRKQFELAYEQQLTAHQSH</sequence>
<keyword evidence="7" id="KW-1185">Reference proteome</keyword>
<name>A0A521DWR6_9BACT</name>
<evidence type="ECO:0000313" key="7">
    <source>
        <dbReference type="Proteomes" id="UP000317557"/>
    </source>
</evidence>
<evidence type="ECO:0000256" key="1">
    <source>
        <dbReference type="ARBA" id="ARBA00022801"/>
    </source>
</evidence>
<dbReference type="EMBL" id="FXTP01000009">
    <property type="protein sequence ID" value="SMO75531.1"/>
    <property type="molecule type" value="Genomic_DNA"/>
</dbReference>
<keyword evidence="1 4" id="KW-0378">Hydrolase</keyword>
<gene>
    <name evidence="6" type="ORF">SAMN06265219_109134</name>
</gene>
<dbReference type="RefSeq" id="WP_142454767.1">
    <property type="nucleotide sequence ID" value="NZ_FXTP01000009.1"/>
</dbReference>
<evidence type="ECO:0000256" key="4">
    <source>
        <dbReference type="PROSITE-ProRule" id="PRU01161"/>
    </source>
</evidence>
<dbReference type="GO" id="GO:0016042">
    <property type="term" value="P:lipid catabolic process"/>
    <property type="evidence" value="ECO:0007669"/>
    <property type="project" value="UniProtKB-UniRule"/>
</dbReference>
<protein>
    <submittedName>
        <fullName evidence="6">NTE family protein</fullName>
    </submittedName>
</protein>
<reference evidence="6 7" key="1">
    <citation type="submission" date="2017-05" db="EMBL/GenBank/DDBJ databases">
        <authorList>
            <person name="Varghese N."/>
            <person name="Submissions S."/>
        </authorList>
    </citation>
    <scope>NUCLEOTIDE SEQUENCE [LARGE SCALE GENOMIC DNA]</scope>
    <source>
        <strain evidence="6 7">DSM 21985</strain>
    </source>
</reference>
<dbReference type="GO" id="GO:0016787">
    <property type="term" value="F:hydrolase activity"/>
    <property type="evidence" value="ECO:0007669"/>
    <property type="project" value="UniProtKB-UniRule"/>
</dbReference>
<dbReference type="PANTHER" id="PTHR14226:SF76">
    <property type="entry name" value="NTE FAMILY PROTEIN RSSA"/>
    <property type="match status" value="1"/>
</dbReference>
<evidence type="ECO:0000256" key="2">
    <source>
        <dbReference type="ARBA" id="ARBA00022963"/>
    </source>
</evidence>
<evidence type="ECO:0000313" key="6">
    <source>
        <dbReference type="EMBL" id="SMO75531.1"/>
    </source>
</evidence>
<feature type="domain" description="PNPLA" evidence="5">
    <location>
        <begin position="10"/>
        <end position="170"/>
    </location>
</feature>
<dbReference type="OrthoDB" id="9770965at2"/>
<dbReference type="InterPro" id="IPR002641">
    <property type="entry name" value="PNPLA_dom"/>
</dbReference>
<feature type="active site" description="Nucleophile" evidence="4">
    <location>
        <position position="43"/>
    </location>
</feature>
<evidence type="ECO:0000256" key="3">
    <source>
        <dbReference type="ARBA" id="ARBA00023098"/>
    </source>
</evidence>
<dbReference type="Gene3D" id="3.40.1090.10">
    <property type="entry name" value="Cytosolic phospholipase A2 catalytic domain"/>
    <property type="match status" value="1"/>
</dbReference>
<organism evidence="6 7">
    <name type="scientific">Gracilimonas mengyeensis</name>
    <dbReference type="NCBI Taxonomy" id="1302730"/>
    <lineage>
        <taxon>Bacteria</taxon>
        <taxon>Pseudomonadati</taxon>
        <taxon>Balneolota</taxon>
        <taxon>Balneolia</taxon>
        <taxon>Balneolales</taxon>
        <taxon>Balneolaceae</taxon>
        <taxon>Gracilimonas</taxon>
    </lineage>
</organism>
<accession>A0A521DWR6</accession>
<feature type="active site" description="Proton acceptor" evidence="4">
    <location>
        <position position="157"/>
    </location>
</feature>
<dbReference type="Proteomes" id="UP000317557">
    <property type="component" value="Unassembled WGS sequence"/>
</dbReference>